<protein>
    <submittedName>
        <fullName evidence="1">Uncharacterized protein</fullName>
    </submittedName>
</protein>
<sequence length="33" mass="3836">MIMFIKFFITSQSVKGLGPSYLKKEEFLLAVLR</sequence>
<dbReference type="AlphaFoldDB" id="J0PPY9"/>
<name>J0PPY9_9HYPH</name>
<proteinExistence type="predicted"/>
<reference evidence="1 2" key="1">
    <citation type="submission" date="2012-03" db="EMBL/GenBank/DDBJ databases">
        <title>The Genome Sequence of Bartonella alsatica IBS 382.</title>
        <authorList>
            <consortium name="The Broad Institute Genome Sequencing Platform"/>
            <consortium name="The Broad Institute Genome Sequencing Center for Infectious Disease"/>
            <person name="Feldgarden M."/>
            <person name="Kirby J."/>
            <person name="Kosoy M."/>
            <person name="Birtles R."/>
            <person name="Probert W.S."/>
            <person name="Chiaraviglio L."/>
            <person name="Young S.K."/>
            <person name="Zeng Q."/>
            <person name="Gargeya S."/>
            <person name="Fitzgerald M."/>
            <person name="Haas B."/>
            <person name="Abouelleil A."/>
            <person name="Alvarado L."/>
            <person name="Arachchi H.M."/>
            <person name="Berlin A."/>
            <person name="Chapman S.B."/>
            <person name="Gearin G."/>
            <person name="Goldberg J."/>
            <person name="Griggs A."/>
            <person name="Gujja S."/>
            <person name="Hansen M."/>
            <person name="Heiman D."/>
            <person name="Howarth C."/>
            <person name="Larimer J."/>
            <person name="Lui A."/>
            <person name="MacDonald P.J.P."/>
            <person name="McCowen C."/>
            <person name="Montmayeur A."/>
            <person name="Murphy C."/>
            <person name="Neiman D."/>
            <person name="Pearson M."/>
            <person name="Priest M."/>
            <person name="Roberts A."/>
            <person name="Saif S."/>
            <person name="Shea T."/>
            <person name="Sisk P."/>
            <person name="Stolte C."/>
            <person name="Sykes S."/>
            <person name="Wortman J."/>
            <person name="Nusbaum C."/>
            <person name="Birren B."/>
        </authorList>
    </citation>
    <scope>NUCLEOTIDE SEQUENCE [LARGE SCALE GENOMIC DNA]</scope>
    <source>
        <strain evidence="1 2">IBS 382</strain>
    </source>
</reference>
<dbReference type="HOGENOM" id="CLU_3380688_0_0_5"/>
<dbReference type="Proteomes" id="UP000008761">
    <property type="component" value="Unassembled WGS sequence"/>
</dbReference>
<accession>J0PPY9</accession>
<comment type="caution">
    <text evidence="1">The sequence shown here is derived from an EMBL/GenBank/DDBJ whole genome shotgun (WGS) entry which is preliminary data.</text>
</comment>
<dbReference type="EMBL" id="AIME01000006">
    <property type="protein sequence ID" value="EJF74536.1"/>
    <property type="molecule type" value="Genomic_DNA"/>
</dbReference>
<organism evidence="1 2">
    <name type="scientific">Bartonella alsatica IBS 382</name>
    <dbReference type="NCBI Taxonomy" id="1094551"/>
    <lineage>
        <taxon>Bacteria</taxon>
        <taxon>Pseudomonadati</taxon>
        <taxon>Pseudomonadota</taxon>
        <taxon>Alphaproteobacteria</taxon>
        <taxon>Hyphomicrobiales</taxon>
        <taxon>Bartonellaceae</taxon>
        <taxon>Bartonella</taxon>
    </lineage>
</organism>
<dbReference type="STRING" id="1094551.MEC_01060"/>
<evidence type="ECO:0000313" key="2">
    <source>
        <dbReference type="Proteomes" id="UP000008761"/>
    </source>
</evidence>
<evidence type="ECO:0000313" key="1">
    <source>
        <dbReference type="EMBL" id="EJF74536.1"/>
    </source>
</evidence>
<gene>
    <name evidence="1" type="ORF">MEC_01060</name>
</gene>